<proteinExistence type="inferred from homology"/>
<keyword evidence="3" id="KW-1185">Reference proteome</keyword>
<dbReference type="PANTHER" id="PTHR34300:SF2">
    <property type="entry name" value="QUEUOSINE PRECURSOR TRANSPORTER-RELATED"/>
    <property type="match status" value="1"/>
</dbReference>
<reference evidence="2 3" key="1">
    <citation type="submission" date="2016-08" db="EMBL/GenBank/DDBJ databases">
        <title>Identification and validation of antigenic proteins from Pajaroellobacter abortibovis using de-novo genome sequence assembly and reverse vaccinology.</title>
        <authorList>
            <person name="Welly B.T."/>
            <person name="Miller M.R."/>
            <person name="Stott J.L."/>
            <person name="Blanchard M.T."/>
            <person name="Islas-Trejo A.D."/>
            <person name="O'Rourke S.M."/>
            <person name="Young A.E."/>
            <person name="Medrano J.F."/>
            <person name="Van Eenennaam A.L."/>
        </authorList>
    </citation>
    <scope>NUCLEOTIDE SEQUENCE [LARGE SCALE GENOMIC DNA]</scope>
    <source>
        <strain evidence="2 3">BTF92-0548A/99-0131</strain>
    </source>
</reference>
<feature type="transmembrane region" description="Helical" evidence="1">
    <location>
        <begin position="125"/>
        <end position="146"/>
    </location>
</feature>
<sequence>MSSSSSSKSIQTQVFLSMTLQQKLFVYLSAVFVSCLLLCDVIGGKTIRTPLGPISVGIIPFPITFLLTDMVNDFYGRKGAQFLTILGFWMAVLAWCVLQCSTWLITDESTYFTQPEFQKIFGGSAQLFLASMISYLIGQFFDIHIFQFWKSLTQSRHLWLRASGSTMLSQIFDTVTVNVIFWTWSVSSDPLSFLAQLPSSARWHWIFAKIGREYLIKLVVVMLLTPVVYMLHALVMRVLDMQPVEAEKWIVLKGRSISLSNLRDSE</sequence>
<dbReference type="STRING" id="1882918.BCY86_08075"/>
<comment type="subcellular location">
    <subcellularLocation>
        <location evidence="1">Cell membrane</location>
        <topology evidence="1">Multi-pass membrane protein</topology>
    </subcellularLocation>
</comment>
<keyword evidence="1" id="KW-1003">Cell membrane</keyword>
<comment type="function">
    <text evidence="1">Involved in the import of queuosine (Q) precursors, required for Q precursor salvage.</text>
</comment>
<evidence type="ECO:0000256" key="1">
    <source>
        <dbReference type="HAMAP-Rule" id="MF_02088"/>
    </source>
</evidence>
<dbReference type="NCBIfam" id="TIGR00697">
    <property type="entry name" value="queuosine precursor transporter"/>
    <property type="match status" value="1"/>
</dbReference>
<keyword evidence="1" id="KW-1133">Transmembrane helix</keyword>
<dbReference type="GO" id="GO:0005886">
    <property type="term" value="C:plasma membrane"/>
    <property type="evidence" value="ECO:0007669"/>
    <property type="project" value="UniProtKB-SubCell"/>
</dbReference>
<dbReference type="Pfam" id="PF02592">
    <property type="entry name" value="Vut_1"/>
    <property type="match status" value="1"/>
</dbReference>
<dbReference type="GO" id="GO:0022857">
    <property type="term" value="F:transmembrane transporter activity"/>
    <property type="evidence" value="ECO:0007669"/>
    <property type="project" value="UniProtKB-UniRule"/>
</dbReference>
<dbReference type="Proteomes" id="UP000185544">
    <property type="component" value="Chromosome"/>
</dbReference>
<dbReference type="RefSeq" id="WP_075277303.1">
    <property type="nucleotide sequence ID" value="NZ_CP016908.1"/>
</dbReference>
<dbReference type="InterPro" id="IPR003744">
    <property type="entry name" value="YhhQ"/>
</dbReference>
<feature type="transmembrane region" description="Helical" evidence="1">
    <location>
        <begin position="214"/>
        <end position="235"/>
    </location>
</feature>
<dbReference type="PANTHER" id="PTHR34300">
    <property type="entry name" value="QUEUOSINE PRECURSOR TRANSPORTER-RELATED"/>
    <property type="match status" value="1"/>
</dbReference>
<keyword evidence="1" id="KW-0813">Transport</keyword>
<dbReference type="KEGG" id="pabo:BCY86_08075"/>
<gene>
    <name evidence="2" type="ORF">BCY86_08075</name>
</gene>
<dbReference type="EMBL" id="CP016908">
    <property type="protein sequence ID" value="APS00633.1"/>
    <property type="molecule type" value="Genomic_DNA"/>
</dbReference>
<dbReference type="HAMAP" id="MF_02088">
    <property type="entry name" value="Q_prec_transport"/>
    <property type="match status" value="1"/>
</dbReference>
<dbReference type="AlphaFoldDB" id="A0A1L6MYI0"/>
<evidence type="ECO:0000313" key="3">
    <source>
        <dbReference type="Proteomes" id="UP000185544"/>
    </source>
</evidence>
<keyword evidence="1" id="KW-0812">Transmembrane</keyword>
<dbReference type="OrthoDB" id="7065604at2"/>
<comment type="similarity">
    <text evidence="1">Belongs to the vitamin uptake transporter (VUT/ECF) (TC 2.A.88) family. Q precursor transporter subfamily.</text>
</comment>
<keyword evidence="1" id="KW-0472">Membrane</keyword>
<evidence type="ECO:0000313" key="2">
    <source>
        <dbReference type="EMBL" id="APS00633.1"/>
    </source>
</evidence>
<accession>A0A1L6MYI0</accession>
<name>A0A1L6MYI0_9BACT</name>
<feature type="transmembrane region" description="Helical" evidence="1">
    <location>
        <begin position="24"/>
        <end position="44"/>
    </location>
</feature>
<feature type="transmembrane region" description="Helical" evidence="1">
    <location>
        <begin position="50"/>
        <end position="68"/>
    </location>
</feature>
<organism evidence="2 3">
    <name type="scientific">Pajaroellobacter abortibovis</name>
    <dbReference type="NCBI Taxonomy" id="1882918"/>
    <lineage>
        <taxon>Bacteria</taxon>
        <taxon>Pseudomonadati</taxon>
        <taxon>Myxococcota</taxon>
        <taxon>Polyangia</taxon>
        <taxon>Polyangiales</taxon>
        <taxon>Polyangiaceae</taxon>
    </lineage>
</organism>
<protein>
    <recommendedName>
        <fullName evidence="1">Probable queuosine precursor transporter</fullName>
        <shortName evidence="1">Q precursor transporter</shortName>
    </recommendedName>
</protein>
<feature type="transmembrane region" description="Helical" evidence="1">
    <location>
        <begin position="80"/>
        <end position="105"/>
    </location>
</feature>